<dbReference type="InterPro" id="IPR020568">
    <property type="entry name" value="Ribosomal_Su5_D2-typ_SF"/>
</dbReference>
<evidence type="ECO:0000256" key="6">
    <source>
        <dbReference type="ARBA" id="ARBA00022777"/>
    </source>
</evidence>
<keyword evidence="7 11" id="KW-0067">ATP-binding</keyword>
<dbReference type="InterPro" id="IPR014721">
    <property type="entry name" value="Ribsml_uS5_D2-typ_fold_subgr"/>
</dbReference>
<feature type="binding site" evidence="11">
    <location>
        <position position="224"/>
    </location>
    <ligand>
        <name>substrate</name>
    </ligand>
</feature>
<keyword evidence="17" id="KW-1185">Reference proteome</keyword>
<dbReference type="PANTHER" id="PTHR10457">
    <property type="entry name" value="MEVALONATE KINASE/GALACTOKINASE"/>
    <property type="match status" value="1"/>
</dbReference>
<evidence type="ECO:0000256" key="5">
    <source>
        <dbReference type="ARBA" id="ARBA00022741"/>
    </source>
</evidence>
<dbReference type="GO" id="GO:0005524">
    <property type="term" value="F:ATP binding"/>
    <property type="evidence" value="ECO:0007669"/>
    <property type="project" value="UniProtKB-UniRule"/>
</dbReference>
<dbReference type="PROSITE" id="PS00627">
    <property type="entry name" value="GHMP_KINASES_ATP"/>
    <property type="match status" value="1"/>
</dbReference>
<dbReference type="Pfam" id="PF08544">
    <property type="entry name" value="GHMP_kinases_C"/>
    <property type="match status" value="1"/>
</dbReference>
<dbReference type="RefSeq" id="WP_184734057.1">
    <property type="nucleotide sequence ID" value="NZ_BMRW01000005.1"/>
</dbReference>
<feature type="site" description="Transition state stabilizer" evidence="11">
    <location>
        <position position="27"/>
    </location>
</feature>
<dbReference type="AlphaFoldDB" id="A0A7W7LB91"/>
<dbReference type="GO" id="GO:0004335">
    <property type="term" value="F:galactokinase activity"/>
    <property type="evidence" value="ECO:0007669"/>
    <property type="project" value="UniProtKB-UniRule"/>
</dbReference>
<keyword evidence="10 11" id="KW-0119">Carbohydrate metabolism</keyword>
<evidence type="ECO:0000256" key="12">
    <source>
        <dbReference type="NCBIfam" id="TIGR00131"/>
    </source>
</evidence>
<dbReference type="EMBL" id="JACHJG010000005">
    <property type="protein sequence ID" value="MBB4887033.1"/>
    <property type="molecule type" value="Genomic_DNA"/>
</dbReference>
<feature type="binding site" evidence="11">
    <location>
        <position position="67"/>
    </location>
    <ligand>
        <name>ATP</name>
        <dbReference type="ChEBI" id="CHEBI:30616"/>
    </ligand>
</feature>
<keyword evidence="2 11" id="KW-0963">Cytoplasm</keyword>
<feature type="binding site" evidence="11">
    <location>
        <begin position="33"/>
        <end position="36"/>
    </location>
    <ligand>
        <name>substrate</name>
    </ligand>
</feature>
<dbReference type="PIRSF" id="PIRSF000530">
    <property type="entry name" value="Galactokinase"/>
    <property type="match status" value="1"/>
</dbReference>
<dbReference type="InterPro" id="IPR006204">
    <property type="entry name" value="GHMP_kinase_N_dom"/>
</dbReference>
<organism evidence="16 17">
    <name type="scientific">Streptomyces netropsis</name>
    <name type="common">Streptoverticillium netropsis</name>
    <dbReference type="NCBI Taxonomy" id="55404"/>
    <lineage>
        <taxon>Bacteria</taxon>
        <taxon>Bacillati</taxon>
        <taxon>Actinomycetota</taxon>
        <taxon>Actinomycetes</taxon>
        <taxon>Kitasatosporales</taxon>
        <taxon>Streptomycetaceae</taxon>
        <taxon>Streptomyces</taxon>
    </lineage>
</organism>
<dbReference type="GO" id="GO:0006012">
    <property type="term" value="P:galactose metabolic process"/>
    <property type="evidence" value="ECO:0007669"/>
    <property type="project" value="UniProtKB-UniRule"/>
</dbReference>
<dbReference type="SUPFAM" id="SSF55060">
    <property type="entry name" value="GHMP Kinase, C-terminal domain"/>
    <property type="match status" value="1"/>
</dbReference>
<feature type="binding site" evidence="11">
    <location>
        <position position="160"/>
    </location>
    <ligand>
        <name>Mg(2+)</name>
        <dbReference type="ChEBI" id="CHEBI:18420"/>
    </ligand>
</feature>
<sequence length="384" mass="39406">MSAERAATAFHEVYGTPPAGVWAAPGRVNLIGEYTDFNDGMVMPLALPRRTWAAALPRTDGRLRLHSAAAPGGVVELRTADLAPGAVHGWAAYPAGVAWALREAGHAAGGADLHMESDVPVGSGLSSSAALEVATAFALTELHNLELPPDHLARLAQHAENAFVGVPCGIMDQTAAACCAEGHALHLDTRDLSRRHLPFAPDLEGLRLLVVDTRVRHDLGDGAYARRRAGCEEGARALGVPALRDVAYGQLADALDALAGDPVVRALVRHVVTENDRVARVAGLLAAGDLRAIGPVLTAGHASLRDDVAVSCAELDLAVAVANGAGALGARMTGGGFGGSAVVLVETAGVDTVAEAVTGAFASAGHRPPHVFPVRPAAGARREL</sequence>
<dbReference type="GO" id="GO:0000287">
    <property type="term" value="F:magnesium ion binding"/>
    <property type="evidence" value="ECO:0007669"/>
    <property type="project" value="UniProtKB-UniRule"/>
</dbReference>
<comment type="pathway">
    <text evidence="11">Carbohydrate metabolism; galactose metabolism.</text>
</comment>
<dbReference type="Proteomes" id="UP000556436">
    <property type="component" value="Unassembled WGS sequence"/>
</dbReference>
<dbReference type="SUPFAM" id="SSF54211">
    <property type="entry name" value="Ribosomal protein S5 domain 2-like"/>
    <property type="match status" value="1"/>
</dbReference>
<feature type="binding site" evidence="11">
    <location>
        <begin position="122"/>
        <end position="128"/>
    </location>
    <ligand>
        <name>ATP</name>
        <dbReference type="ChEBI" id="CHEBI:30616"/>
    </ligand>
</feature>
<dbReference type="UniPathway" id="UPA00214"/>
<feature type="domain" description="GHMP kinase C-terminal" evidence="14">
    <location>
        <begin position="284"/>
        <end position="360"/>
    </location>
</feature>
<feature type="active site" description="Proton acceptor" evidence="11">
    <location>
        <position position="172"/>
    </location>
</feature>
<accession>A0A7W7LB91</accession>
<dbReference type="PRINTS" id="PR00959">
    <property type="entry name" value="MEVGALKINASE"/>
</dbReference>
<keyword evidence="8 11" id="KW-0460">Magnesium</keyword>
<evidence type="ECO:0000256" key="1">
    <source>
        <dbReference type="ARBA" id="ARBA00006566"/>
    </source>
</evidence>
<evidence type="ECO:0000256" key="9">
    <source>
        <dbReference type="ARBA" id="ARBA00023144"/>
    </source>
</evidence>
<evidence type="ECO:0000256" key="3">
    <source>
        <dbReference type="ARBA" id="ARBA00022679"/>
    </source>
</evidence>
<dbReference type="InterPro" id="IPR036554">
    <property type="entry name" value="GHMP_kinase_C_sf"/>
</dbReference>
<keyword evidence="9 11" id="KW-0299">Galactose metabolism</keyword>
<evidence type="ECO:0000313" key="16">
    <source>
        <dbReference type="EMBL" id="MBB4887033.1"/>
    </source>
</evidence>
<dbReference type="GO" id="GO:0005829">
    <property type="term" value="C:cytosol"/>
    <property type="evidence" value="ECO:0007669"/>
    <property type="project" value="TreeGrafter"/>
</dbReference>
<feature type="domain" description="Galactokinase N-terminal" evidence="15">
    <location>
        <begin position="9"/>
        <end position="55"/>
    </location>
</feature>
<reference evidence="16 17" key="1">
    <citation type="submission" date="2020-08" db="EMBL/GenBank/DDBJ databases">
        <title>Genomic Encyclopedia of Type Strains, Phase III (KMG-III): the genomes of soil and plant-associated and newly described type strains.</title>
        <authorList>
            <person name="Whitman W."/>
        </authorList>
    </citation>
    <scope>NUCLEOTIDE SEQUENCE [LARGE SCALE GENOMIC DNA]</scope>
    <source>
        <strain evidence="16 17">CECT 3265</strain>
    </source>
</reference>
<dbReference type="Pfam" id="PF10509">
    <property type="entry name" value="GalKase_gal_bdg"/>
    <property type="match status" value="1"/>
</dbReference>
<evidence type="ECO:0000259" key="15">
    <source>
        <dbReference type="Pfam" id="PF10509"/>
    </source>
</evidence>
<keyword evidence="5 11" id="KW-0547">Nucleotide-binding</keyword>
<dbReference type="Gene3D" id="3.30.70.890">
    <property type="entry name" value="GHMP kinase, C-terminal domain"/>
    <property type="match status" value="1"/>
</dbReference>
<dbReference type="InterPro" id="IPR013750">
    <property type="entry name" value="GHMP_kinase_C_dom"/>
</dbReference>
<feature type="binding site" evidence="11">
    <location>
        <position position="128"/>
    </location>
    <ligand>
        <name>Mg(2+)</name>
        <dbReference type="ChEBI" id="CHEBI:18420"/>
    </ligand>
</feature>
<protein>
    <recommendedName>
        <fullName evidence="11 12">Galactokinase</fullName>
        <ecNumber evidence="11 12">2.7.1.6</ecNumber>
    </recommendedName>
    <alternativeName>
        <fullName evidence="11">Galactose kinase</fullName>
    </alternativeName>
</protein>
<dbReference type="Gene3D" id="3.30.230.10">
    <property type="match status" value="1"/>
</dbReference>
<dbReference type="HAMAP" id="MF_00246">
    <property type="entry name" value="Galactokinase"/>
    <property type="match status" value="1"/>
</dbReference>
<comment type="similarity">
    <text evidence="1 11">Belongs to the GHMP kinase family. GalK subfamily.</text>
</comment>
<dbReference type="NCBIfam" id="TIGR00131">
    <property type="entry name" value="gal_kin"/>
    <property type="match status" value="1"/>
</dbReference>
<evidence type="ECO:0000256" key="10">
    <source>
        <dbReference type="ARBA" id="ARBA00023277"/>
    </source>
</evidence>
<evidence type="ECO:0000256" key="4">
    <source>
        <dbReference type="ARBA" id="ARBA00022723"/>
    </source>
</evidence>
<feature type="domain" description="GHMP kinase N-terminal" evidence="13">
    <location>
        <begin position="93"/>
        <end position="178"/>
    </location>
</feature>
<keyword evidence="4 11" id="KW-0479">Metal-binding</keyword>
<gene>
    <name evidence="11" type="primary">galK</name>
    <name evidence="16" type="ORF">FHS38_003078</name>
</gene>
<comment type="catalytic activity">
    <reaction evidence="11">
        <text>alpha-D-galactose + ATP = alpha-D-galactose 1-phosphate + ADP + H(+)</text>
        <dbReference type="Rhea" id="RHEA:13553"/>
        <dbReference type="ChEBI" id="CHEBI:15378"/>
        <dbReference type="ChEBI" id="CHEBI:28061"/>
        <dbReference type="ChEBI" id="CHEBI:30616"/>
        <dbReference type="ChEBI" id="CHEBI:58336"/>
        <dbReference type="ChEBI" id="CHEBI:456216"/>
        <dbReference type="EC" id="2.7.1.6"/>
    </reaction>
</comment>
<dbReference type="Pfam" id="PF00288">
    <property type="entry name" value="GHMP_kinases_N"/>
    <property type="match status" value="1"/>
</dbReference>
<dbReference type="InterPro" id="IPR000705">
    <property type="entry name" value="Galactokinase"/>
</dbReference>
<dbReference type="InterPro" id="IPR019539">
    <property type="entry name" value="GalKase_N"/>
</dbReference>
<keyword evidence="3 11" id="KW-0808">Transferase</keyword>
<dbReference type="PANTHER" id="PTHR10457:SF7">
    <property type="entry name" value="GALACTOKINASE-RELATED"/>
    <property type="match status" value="1"/>
</dbReference>
<dbReference type="InterPro" id="IPR006203">
    <property type="entry name" value="GHMP_knse_ATP-bd_CS"/>
</dbReference>
<dbReference type="InterPro" id="IPR022963">
    <property type="entry name" value="Galactokinase_bac"/>
</dbReference>
<dbReference type="PRINTS" id="PR00473">
    <property type="entry name" value="GALCTOKINASE"/>
</dbReference>
<evidence type="ECO:0000256" key="8">
    <source>
        <dbReference type="ARBA" id="ARBA00022842"/>
    </source>
</evidence>
<evidence type="ECO:0000259" key="14">
    <source>
        <dbReference type="Pfam" id="PF08544"/>
    </source>
</evidence>
<dbReference type="InterPro" id="IPR006206">
    <property type="entry name" value="Mevalonate/galactokinase"/>
</dbReference>
<proteinExistence type="inferred from homology"/>
<evidence type="ECO:0000256" key="11">
    <source>
        <dbReference type="HAMAP-Rule" id="MF_00246"/>
    </source>
</evidence>
<evidence type="ECO:0000259" key="13">
    <source>
        <dbReference type="Pfam" id="PF00288"/>
    </source>
</evidence>
<evidence type="ECO:0000313" key="17">
    <source>
        <dbReference type="Proteomes" id="UP000556436"/>
    </source>
</evidence>
<name>A0A7W7LB91_STRNE</name>
<comment type="caution">
    <text evidence="16">The sequence shown here is derived from an EMBL/GenBank/DDBJ whole genome shotgun (WGS) entry which is preliminary data.</text>
</comment>
<comment type="function">
    <text evidence="11">Catalyzes the transfer of the gamma-phosphate of ATP to D-galactose to form alpha-D-galactose-1-phosphate (Gal-1-P).</text>
</comment>
<evidence type="ECO:0000256" key="2">
    <source>
        <dbReference type="ARBA" id="ARBA00022490"/>
    </source>
</evidence>
<keyword evidence="6 11" id="KW-0418">Kinase</keyword>
<dbReference type="EC" id="2.7.1.6" evidence="11 12"/>
<dbReference type="FunFam" id="3.30.70.890:FF:000001">
    <property type="entry name" value="Galactokinase"/>
    <property type="match status" value="1"/>
</dbReference>
<evidence type="ECO:0000256" key="7">
    <source>
        <dbReference type="ARBA" id="ARBA00022840"/>
    </source>
</evidence>
<dbReference type="FunFam" id="3.30.230.10:FF:000017">
    <property type="entry name" value="Galactokinase"/>
    <property type="match status" value="1"/>
</dbReference>
<comment type="subcellular location">
    <subcellularLocation>
        <location evidence="11">Cytoplasm</location>
    </subcellularLocation>
</comment>